<dbReference type="InterPro" id="IPR005119">
    <property type="entry name" value="LysR_subst-bd"/>
</dbReference>
<dbReference type="GO" id="GO:0003677">
    <property type="term" value="F:DNA binding"/>
    <property type="evidence" value="ECO:0007669"/>
    <property type="project" value="UniProtKB-KW"/>
</dbReference>
<dbReference type="KEGG" id="vbh:CMV30_10255"/>
<evidence type="ECO:0000259" key="5">
    <source>
        <dbReference type="PROSITE" id="PS50931"/>
    </source>
</evidence>
<feature type="domain" description="HTH lysR-type" evidence="5">
    <location>
        <begin position="1"/>
        <end position="58"/>
    </location>
</feature>
<comment type="similarity">
    <text evidence="1">Belongs to the LysR transcriptional regulatory family.</text>
</comment>
<accession>A0A290Q727</accession>
<dbReference type="Gene3D" id="1.10.10.10">
    <property type="entry name" value="Winged helix-like DNA-binding domain superfamily/Winged helix DNA-binding domain"/>
    <property type="match status" value="1"/>
</dbReference>
<keyword evidence="4" id="KW-0804">Transcription</keyword>
<dbReference type="PANTHER" id="PTHR30346:SF0">
    <property type="entry name" value="HCA OPERON TRANSCRIPTIONAL ACTIVATOR HCAR"/>
    <property type="match status" value="1"/>
</dbReference>
<dbReference type="GO" id="GO:0003700">
    <property type="term" value="F:DNA-binding transcription factor activity"/>
    <property type="evidence" value="ECO:0007669"/>
    <property type="project" value="InterPro"/>
</dbReference>
<dbReference type="InterPro" id="IPR000847">
    <property type="entry name" value="LysR_HTH_N"/>
</dbReference>
<dbReference type="GO" id="GO:0032993">
    <property type="term" value="C:protein-DNA complex"/>
    <property type="evidence" value="ECO:0007669"/>
    <property type="project" value="TreeGrafter"/>
</dbReference>
<dbReference type="PANTHER" id="PTHR30346">
    <property type="entry name" value="TRANSCRIPTIONAL DUAL REGULATOR HCAR-RELATED"/>
    <property type="match status" value="1"/>
</dbReference>
<evidence type="ECO:0000256" key="2">
    <source>
        <dbReference type="ARBA" id="ARBA00023015"/>
    </source>
</evidence>
<dbReference type="PROSITE" id="PS50931">
    <property type="entry name" value="HTH_LYSR"/>
    <property type="match status" value="1"/>
</dbReference>
<evidence type="ECO:0000256" key="4">
    <source>
        <dbReference type="ARBA" id="ARBA00023163"/>
    </source>
</evidence>
<dbReference type="Pfam" id="PF00126">
    <property type="entry name" value="HTH_1"/>
    <property type="match status" value="1"/>
</dbReference>
<dbReference type="Proteomes" id="UP000217265">
    <property type="component" value="Chromosome"/>
</dbReference>
<dbReference type="InterPro" id="IPR036388">
    <property type="entry name" value="WH-like_DNA-bd_sf"/>
</dbReference>
<gene>
    <name evidence="6" type="ORF">CMV30_10255</name>
</gene>
<dbReference type="PRINTS" id="PR00039">
    <property type="entry name" value="HTHLYSR"/>
</dbReference>
<organism evidence="6 7">
    <name type="scientific">Nibricoccus aquaticus</name>
    <dbReference type="NCBI Taxonomy" id="2576891"/>
    <lineage>
        <taxon>Bacteria</taxon>
        <taxon>Pseudomonadati</taxon>
        <taxon>Verrucomicrobiota</taxon>
        <taxon>Opitutia</taxon>
        <taxon>Opitutales</taxon>
        <taxon>Opitutaceae</taxon>
        <taxon>Nibricoccus</taxon>
    </lineage>
</organism>
<dbReference type="AlphaFoldDB" id="A0A290Q727"/>
<dbReference type="OrthoDB" id="108771at2"/>
<dbReference type="SUPFAM" id="SSF53850">
    <property type="entry name" value="Periplasmic binding protein-like II"/>
    <property type="match status" value="1"/>
</dbReference>
<dbReference type="RefSeq" id="WP_096055936.1">
    <property type="nucleotide sequence ID" value="NZ_CP023344.1"/>
</dbReference>
<dbReference type="CDD" id="cd08414">
    <property type="entry name" value="PBP2_LTTR_aromatics_like"/>
    <property type="match status" value="1"/>
</dbReference>
<dbReference type="FunFam" id="1.10.10.10:FF:000001">
    <property type="entry name" value="LysR family transcriptional regulator"/>
    <property type="match status" value="1"/>
</dbReference>
<evidence type="ECO:0000313" key="6">
    <source>
        <dbReference type="EMBL" id="ATC64304.1"/>
    </source>
</evidence>
<evidence type="ECO:0000313" key="7">
    <source>
        <dbReference type="Proteomes" id="UP000217265"/>
    </source>
</evidence>
<evidence type="ECO:0000256" key="1">
    <source>
        <dbReference type="ARBA" id="ARBA00009437"/>
    </source>
</evidence>
<dbReference type="EMBL" id="CP023344">
    <property type="protein sequence ID" value="ATC64304.1"/>
    <property type="molecule type" value="Genomic_DNA"/>
</dbReference>
<dbReference type="Gene3D" id="3.40.190.10">
    <property type="entry name" value="Periplasmic binding protein-like II"/>
    <property type="match status" value="2"/>
</dbReference>
<evidence type="ECO:0000256" key="3">
    <source>
        <dbReference type="ARBA" id="ARBA00023125"/>
    </source>
</evidence>
<keyword evidence="3" id="KW-0238">DNA-binding</keyword>
<protein>
    <submittedName>
        <fullName evidence="6">LysR family transcriptional regulator</fullName>
    </submittedName>
</protein>
<dbReference type="InterPro" id="IPR036390">
    <property type="entry name" value="WH_DNA-bd_sf"/>
</dbReference>
<dbReference type="Pfam" id="PF03466">
    <property type="entry name" value="LysR_substrate"/>
    <property type="match status" value="1"/>
</dbReference>
<proteinExistence type="inferred from homology"/>
<name>A0A290Q727_9BACT</name>
<dbReference type="SUPFAM" id="SSF46785">
    <property type="entry name" value="Winged helix' DNA-binding domain"/>
    <property type="match status" value="1"/>
</dbReference>
<keyword evidence="2" id="KW-0805">Transcription regulation</keyword>
<reference evidence="6 7" key="1">
    <citation type="submission" date="2017-09" db="EMBL/GenBank/DDBJ databases">
        <title>Complete genome sequence of Verrucomicrobial strain HZ-65, isolated from freshwater.</title>
        <authorList>
            <person name="Choi A."/>
        </authorList>
    </citation>
    <scope>NUCLEOTIDE SEQUENCE [LARGE SCALE GENOMIC DNA]</scope>
    <source>
        <strain evidence="6 7">HZ-65</strain>
    </source>
</reference>
<sequence>MELRHLRYFVAVADALSYRRAADELRVAQPALSKQIKNLEDEVGARLLDRNTTGVALTDAGALFLEEAREILRRAGEAVMLAREAEAGKRGRLVVGGLGAFSSGFLPTALAAFRREYPDVEVMVHEIGLPDQLKALASGQLQVAFTIMKEEEIPEELERASILEATVAILMSTEHRLANRQKVALADLADDPFFCIGETERHELHRQRIHQMFASRGLKHRPLRRVNSFESLVALVAGGHGVSMMLPMARSRNVDDVVYRRIKEHGPDLELELFAVWRKTAGKSLARNFVDTLREMQKGRGK</sequence>
<keyword evidence="7" id="KW-1185">Reference proteome</keyword>